<dbReference type="Gene3D" id="3.60.10.10">
    <property type="entry name" value="Endonuclease/exonuclease/phosphatase"/>
    <property type="match status" value="1"/>
</dbReference>
<evidence type="ECO:0000256" key="1">
    <source>
        <dbReference type="SAM" id="MobiDB-lite"/>
    </source>
</evidence>
<accession>M1B2V2</accession>
<dbReference type="eggNOG" id="KOG1075">
    <property type="taxonomic scope" value="Eukaryota"/>
</dbReference>
<feature type="compositionally biased region" description="Polar residues" evidence="1">
    <location>
        <begin position="42"/>
        <end position="54"/>
    </location>
</feature>
<sequence>MLPRVVITQLGLQGVGRQDEADTSRVEENKLNYMKEFHNNRAQTTNHESGSQNTGNGNRSSGPAPSSASAPTPRNKNDHRIPNSQNFRAQGTQSQGVSLSFVTRYIAKRFRTCPDQILDPLTISTPVEGIVTCRRLAFTDSWSASVYCRLSPLANSMPVVASESPSTSMGKSFADSLVTKIPITESISRKEVVMVQGVPHIKWTEDEVETMNRVENLQYVVVVLHDIITHNVGEVECNISDSNQIAEGIVETEEFDEMWDAIPLEADVSPRLLTNARKGKKNCNGEKDTDQQLTVQLQDQKQALNFVVTLVYAKYSTNDRLTLWDDIYQVAATMPTSWLIGGDFNVVLNSKEKIGGLPGVHSPGGMVDCIFERLDRILVNQEMQEKFNLTEVEHLSRTGSDHAPMFFTCEDRLSRHKKPFRFLKFWTENPSFIEVVRQNWCSNGAQNPFLEFKANIKNVKSALTKWNDTIIFTSADRYSLKKIVSVLQAYETQSGQKINKEKSGFFMQQNAATTHKQLVEECTDLFLKCQKLCMLSFGGSLGHRTLFGLTSCGISIVKSKYLHLFNGREDLSYGKTCYRIGRLLKNFSGGNLKEETGWNYEEMQYHLPINAIDHVKQHLNNVWESDEGDKPWWIKTSSGKFTVKSAWDVLRKRGDKWFFSKKLDARDSIYHFS</sequence>
<dbReference type="HOGENOM" id="CLU_408513_0_0_1"/>
<protein>
    <submittedName>
        <fullName evidence="2">Retrotransposon protein, unclassified</fullName>
    </submittedName>
</protein>
<dbReference type="Gramene" id="PGSC0003DMT400035812">
    <property type="protein sequence ID" value="PGSC0003DMT400035812"/>
    <property type="gene ID" value="PGSC0003DMG400013784"/>
</dbReference>
<evidence type="ECO:0000313" key="3">
    <source>
        <dbReference type="Proteomes" id="UP000011115"/>
    </source>
</evidence>
<dbReference type="PaxDb" id="4113-PGSC0003DMT400035812"/>
<dbReference type="SUPFAM" id="SSF56219">
    <property type="entry name" value="DNase I-like"/>
    <property type="match status" value="1"/>
</dbReference>
<keyword evidence="3" id="KW-1185">Reference proteome</keyword>
<evidence type="ECO:0000313" key="2">
    <source>
        <dbReference type="EnsemblPlants" id="PGSC0003DMT400035812"/>
    </source>
</evidence>
<dbReference type="PANTHER" id="PTHR33710:SF79">
    <property type="entry name" value="OS06G0205337 PROTEIN"/>
    <property type="match status" value="1"/>
</dbReference>
<dbReference type="InParanoid" id="M1B2V2"/>
<feature type="region of interest" description="Disordered" evidence="1">
    <location>
        <begin position="42"/>
        <end position="93"/>
    </location>
</feature>
<reference evidence="2" key="2">
    <citation type="submission" date="2015-06" db="UniProtKB">
        <authorList>
            <consortium name="EnsemblPlants"/>
        </authorList>
    </citation>
    <scope>IDENTIFICATION</scope>
    <source>
        <strain evidence="2">DM1-3 516 R44</strain>
    </source>
</reference>
<dbReference type="InterPro" id="IPR036691">
    <property type="entry name" value="Endo/exonu/phosph_ase_sf"/>
</dbReference>
<dbReference type="AlphaFoldDB" id="M1B2V2"/>
<organism evidence="2 3">
    <name type="scientific">Solanum tuberosum</name>
    <name type="common">Potato</name>
    <dbReference type="NCBI Taxonomy" id="4113"/>
    <lineage>
        <taxon>Eukaryota</taxon>
        <taxon>Viridiplantae</taxon>
        <taxon>Streptophyta</taxon>
        <taxon>Embryophyta</taxon>
        <taxon>Tracheophyta</taxon>
        <taxon>Spermatophyta</taxon>
        <taxon>Magnoliopsida</taxon>
        <taxon>eudicotyledons</taxon>
        <taxon>Gunneridae</taxon>
        <taxon>Pentapetalae</taxon>
        <taxon>asterids</taxon>
        <taxon>lamiids</taxon>
        <taxon>Solanales</taxon>
        <taxon>Solanaceae</taxon>
        <taxon>Solanoideae</taxon>
        <taxon>Solaneae</taxon>
        <taxon>Solanum</taxon>
    </lineage>
</organism>
<dbReference type="Proteomes" id="UP000011115">
    <property type="component" value="Unassembled WGS sequence"/>
</dbReference>
<reference evidence="3" key="1">
    <citation type="journal article" date="2011" name="Nature">
        <title>Genome sequence and analysis of the tuber crop potato.</title>
        <authorList>
            <consortium name="The Potato Genome Sequencing Consortium"/>
        </authorList>
    </citation>
    <scope>NUCLEOTIDE SEQUENCE [LARGE SCALE GENOMIC DNA]</scope>
    <source>
        <strain evidence="3">cv. DM1-3 516 R44</strain>
    </source>
</reference>
<dbReference type="PANTHER" id="PTHR33710">
    <property type="entry name" value="BNAC02G09200D PROTEIN"/>
    <property type="match status" value="1"/>
</dbReference>
<feature type="compositionally biased region" description="Polar residues" evidence="1">
    <location>
        <begin position="82"/>
        <end position="93"/>
    </location>
</feature>
<dbReference type="ExpressionAtlas" id="M1B2V2">
    <property type="expression patterns" value="baseline"/>
</dbReference>
<dbReference type="STRING" id="4113.M1B2V2"/>
<feature type="compositionally biased region" description="Low complexity" evidence="1">
    <location>
        <begin position="55"/>
        <end position="74"/>
    </location>
</feature>
<dbReference type="EnsemblPlants" id="PGSC0003DMT400035812">
    <property type="protein sequence ID" value="PGSC0003DMT400035812"/>
    <property type="gene ID" value="PGSC0003DMG400013784"/>
</dbReference>
<name>M1B2V2_SOLTU</name>
<proteinExistence type="predicted"/>